<accession>A0A1H7ANZ0</accession>
<proteinExistence type="predicted"/>
<dbReference type="AlphaFoldDB" id="A0A1H7ANZ0"/>
<sequence length="85" mass="8765">MDAIYGKNGVKAGFTTGQCQEDIIAAVEGLIAEGVEVIILGCTELPILLPAGEFVDSNGGRVQLVDPTEVLARQCIAYAKGGATN</sequence>
<dbReference type="Pfam" id="PF01177">
    <property type="entry name" value="Asp_Glu_race"/>
    <property type="match status" value="1"/>
</dbReference>
<dbReference type="STRING" id="667676.SAMN05192539_101585"/>
<dbReference type="InterPro" id="IPR001920">
    <property type="entry name" value="Asp/Glu_race"/>
</dbReference>
<dbReference type="EMBL" id="FNYE01000015">
    <property type="protein sequence ID" value="SEJ67333.1"/>
    <property type="molecule type" value="Genomic_DNA"/>
</dbReference>
<reference evidence="2" key="1">
    <citation type="submission" date="2016-10" db="EMBL/GenBank/DDBJ databases">
        <authorList>
            <person name="Varghese N."/>
            <person name="Submissions S."/>
        </authorList>
    </citation>
    <scope>NUCLEOTIDE SEQUENCE [LARGE SCALE GENOMIC DNA]</scope>
    <source>
        <strain evidence="2">LMG 26031</strain>
    </source>
</reference>
<dbReference type="GO" id="GO:0047661">
    <property type="term" value="F:amino-acid racemase activity"/>
    <property type="evidence" value="ECO:0007669"/>
    <property type="project" value="InterPro"/>
</dbReference>
<organism evidence="1 2">
    <name type="scientific">Paraburkholderia diazotrophica</name>
    <dbReference type="NCBI Taxonomy" id="667676"/>
    <lineage>
        <taxon>Bacteria</taxon>
        <taxon>Pseudomonadati</taxon>
        <taxon>Pseudomonadota</taxon>
        <taxon>Betaproteobacteria</taxon>
        <taxon>Burkholderiales</taxon>
        <taxon>Burkholderiaceae</taxon>
        <taxon>Paraburkholderia</taxon>
    </lineage>
</organism>
<dbReference type="InterPro" id="IPR015942">
    <property type="entry name" value="Asp/Glu/hydantoin_racemase"/>
</dbReference>
<dbReference type="Proteomes" id="UP000198866">
    <property type="component" value="Unassembled WGS sequence"/>
</dbReference>
<name>A0A1H7ANZ0_9BURK</name>
<dbReference type="Gene3D" id="3.40.50.1860">
    <property type="match status" value="1"/>
</dbReference>
<keyword evidence="2" id="KW-1185">Reference proteome</keyword>
<dbReference type="SUPFAM" id="SSF53681">
    <property type="entry name" value="Aspartate/glutamate racemase"/>
    <property type="match status" value="1"/>
</dbReference>
<evidence type="ECO:0000313" key="2">
    <source>
        <dbReference type="Proteomes" id="UP000198866"/>
    </source>
</evidence>
<protein>
    <submittedName>
        <fullName evidence="1">Aspartate racemase</fullName>
    </submittedName>
</protein>
<dbReference type="PROSITE" id="PS00924">
    <property type="entry name" value="ASP_GLU_RACEMASE_2"/>
    <property type="match status" value="1"/>
</dbReference>
<evidence type="ECO:0000313" key="1">
    <source>
        <dbReference type="EMBL" id="SEJ67333.1"/>
    </source>
</evidence>
<dbReference type="InterPro" id="IPR033134">
    <property type="entry name" value="Asp/Glu_racemase_AS_2"/>
</dbReference>
<gene>
    <name evidence="1" type="ORF">SAMN05192539_101585</name>
</gene>